<dbReference type="SUPFAM" id="SSF53067">
    <property type="entry name" value="Actin-like ATPase domain"/>
    <property type="match status" value="1"/>
</dbReference>
<dbReference type="GO" id="GO:0005829">
    <property type="term" value="C:cytosol"/>
    <property type="evidence" value="ECO:0007669"/>
    <property type="project" value="TreeGrafter"/>
</dbReference>
<proteinExistence type="inferred from homology"/>
<keyword evidence="2" id="KW-0808">Transferase</keyword>
<feature type="domain" description="Carbohydrate kinase FGGY N-terminal" evidence="4">
    <location>
        <begin position="5"/>
        <end position="61"/>
    </location>
</feature>
<comment type="similarity">
    <text evidence="1">Belongs to the FGGY kinase family.</text>
</comment>
<evidence type="ECO:0000256" key="1">
    <source>
        <dbReference type="ARBA" id="ARBA00009156"/>
    </source>
</evidence>
<dbReference type="GO" id="GO:0019563">
    <property type="term" value="P:glycerol catabolic process"/>
    <property type="evidence" value="ECO:0007669"/>
    <property type="project" value="TreeGrafter"/>
</dbReference>
<evidence type="ECO:0000259" key="4">
    <source>
        <dbReference type="Pfam" id="PF00370"/>
    </source>
</evidence>
<dbReference type="PANTHER" id="PTHR10196">
    <property type="entry name" value="SUGAR KINASE"/>
    <property type="match status" value="1"/>
</dbReference>
<dbReference type="EMBL" id="UINC01136244">
    <property type="protein sequence ID" value="SVD20900.1"/>
    <property type="molecule type" value="Genomic_DNA"/>
</dbReference>
<reference evidence="5" key="1">
    <citation type="submission" date="2018-05" db="EMBL/GenBank/DDBJ databases">
        <authorList>
            <person name="Lanie J.A."/>
            <person name="Ng W.-L."/>
            <person name="Kazmierczak K.M."/>
            <person name="Andrzejewski T.M."/>
            <person name="Davidsen T.M."/>
            <person name="Wayne K.J."/>
            <person name="Tettelin H."/>
            <person name="Glass J.I."/>
            <person name="Rusch D."/>
            <person name="Podicherti R."/>
            <person name="Tsui H.-C.T."/>
            <person name="Winkler M.E."/>
        </authorList>
    </citation>
    <scope>NUCLEOTIDE SEQUENCE</scope>
</reference>
<organism evidence="5">
    <name type="scientific">marine metagenome</name>
    <dbReference type="NCBI Taxonomy" id="408172"/>
    <lineage>
        <taxon>unclassified sequences</taxon>
        <taxon>metagenomes</taxon>
        <taxon>ecological metagenomes</taxon>
    </lineage>
</organism>
<evidence type="ECO:0000313" key="5">
    <source>
        <dbReference type="EMBL" id="SVD20900.1"/>
    </source>
</evidence>
<gene>
    <name evidence="5" type="ORF">METZ01_LOCUS373754</name>
</gene>
<sequence>MQTGYILSIDQGTTGTTILLMDAEGEIVGKESREFTQYYPKPGWVEHDAIEIWEVTCQVVVDL</sequence>
<dbReference type="Pfam" id="PF00370">
    <property type="entry name" value="FGGY_N"/>
    <property type="match status" value="1"/>
</dbReference>
<dbReference type="GO" id="GO:0004370">
    <property type="term" value="F:glycerol kinase activity"/>
    <property type="evidence" value="ECO:0007669"/>
    <property type="project" value="TreeGrafter"/>
</dbReference>
<dbReference type="InterPro" id="IPR018484">
    <property type="entry name" value="FGGY_N"/>
</dbReference>
<dbReference type="AlphaFoldDB" id="A0A382TFI2"/>
<evidence type="ECO:0000256" key="2">
    <source>
        <dbReference type="ARBA" id="ARBA00022679"/>
    </source>
</evidence>
<protein>
    <recommendedName>
        <fullName evidence="4">Carbohydrate kinase FGGY N-terminal domain-containing protein</fullName>
    </recommendedName>
</protein>
<dbReference type="PANTHER" id="PTHR10196:SF69">
    <property type="entry name" value="GLYCEROL KINASE"/>
    <property type="match status" value="1"/>
</dbReference>
<accession>A0A382TFI2</accession>
<dbReference type="Gene3D" id="3.30.420.40">
    <property type="match status" value="1"/>
</dbReference>
<keyword evidence="3" id="KW-0418">Kinase</keyword>
<evidence type="ECO:0000256" key="3">
    <source>
        <dbReference type="ARBA" id="ARBA00022777"/>
    </source>
</evidence>
<name>A0A382TFI2_9ZZZZ</name>
<dbReference type="InterPro" id="IPR043129">
    <property type="entry name" value="ATPase_NBD"/>
</dbReference>
<feature type="non-terminal residue" evidence="5">
    <location>
        <position position="63"/>
    </location>
</feature>